<keyword evidence="2" id="KW-1133">Transmembrane helix</keyword>
<comment type="caution">
    <text evidence="4">The sequence shown here is derived from an EMBL/GenBank/DDBJ whole genome shotgun (WGS) entry which is preliminary data.</text>
</comment>
<dbReference type="SUPFAM" id="SSF49785">
    <property type="entry name" value="Galactose-binding domain-like"/>
    <property type="match status" value="2"/>
</dbReference>
<feature type="transmembrane region" description="Helical" evidence="2">
    <location>
        <begin position="187"/>
        <end position="213"/>
    </location>
</feature>
<protein>
    <submittedName>
        <fullName evidence="4">DUF3367 domain-containing protein</fullName>
    </submittedName>
</protein>
<dbReference type="InterPro" id="IPR056997">
    <property type="entry name" value="CBM_AftD"/>
</dbReference>
<dbReference type="PROSITE" id="PS50022">
    <property type="entry name" value="FA58C_3"/>
    <property type="match status" value="1"/>
</dbReference>
<dbReference type="RefSeq" id="WP_203374633.1">
    <property type="nucleotide sequence ID" value="NZ_JAENHP010000001.1"/>
</dbReference>
<evidence type="ECO:0000313" key="4">
    <source>
        <dbReference type="EMBL" id="MBM2614770.1"/>
    </source>
</evidence>
<keyword evidence="2" id="KW-0472">Membrane</keyword>
<evidence type="ECO:0000256" key="2">
    <source>
        <dbReference type="SAM" id="Phobius"/>
    </source>
</evidence>
<feature type="transmembrane region" description="Helical" evidence="2">
    <location>
        <begin position="413"/>
        <end position="435"/>
    </location>
</feature>
<feature type="transmembrane region" description="Helical" evidence="2">
    <location>
        <begin position="1301"/>
        <end position="1331"/>
    </location>
</feature>
<organism evidence="4 5">
    <name type="scientific">Paractinoplanes ovalisporus</name>
    <dbReference type="NCBI Taxonomy" id="2810368"/>
    <lineage>
        <taxon>Bacteria</taxon>
        <taxon>Bacillati</taxon>
        <taxon>Actinomycetota</taxon>
        <taxon>Actinomycetes</taxon>
        <taxon>Micromonosporales</taxon>
        <taxon>Micromonosporaceae</taxon>
        <taxon>Paractinoplanes</taxon>
    </lineage>
</organism>
<feature type="region of interest" description="Disordered" evidence="1">
    <location>
        <begin position="1160"/>
        <end position="1189"/>
    </location>
</feature>
<reference evidence="4 5" key="1">
    <citation type="submission" date="2021-01" db="EMBL/GenBank/DDBJ databases">
        <title>Actinoplanes sp. nov. LDG1-06 isolated from lichen.</title>
        <authorList>
            <person name="Saeng-In P."/>
            <person name="Phongsopitanun W."/>
            <person name="Kanchanasin P."/>
            <person name="Yuki M."/>
            <person name="Kudo T."/>
            <person name="Ohkuma M."/>
            <person name="Tanasupawat S."/>
        </authorList>
    </citation>
    <scope>NUCLEOTIDE SEQUENCE [LARGE SCALE GENOMIC DNA]</scope>
    <source>
        <strain evidence="4 5">LDG1-06</strain>
    </source>
</reference>
<name>A0ABS2A4K1_9ACTN</name>
<sequence length="1408" mass="147667">MRTAVKSSVDDGVPRSVWRLRLVAVCAALTAVAFLQDPGSIAIDTKVDLVIDPAGWLGRALHVWDPAGTFGQLQNQAYGYLWPMGPFFLLGKLLAIPAWVVQRLWWALLLSVAFTGLVALAERLRIGTPWARVIAGVAFALSPRLLTELGPISVEAWPTALAPWVLVPLIALRDGTTSVRRAVTRSALVVACAGGVNATAVLAMVPLAALWLAGLRPARLRFVALAAWGAAVAAATAWWLVPLLLLGRYSPPFLDYIETAAVTTAPTDAVTVLRGASHWHAYLTSAFGPLWPAAWRLATEHAIVVATLVVAGLGLAGLARRGIPHRWFLITGLLAGLALVGLGHVGAVGGLFDESQRAFLDGAGAPLRNVHKFDVVLRLPLALGLAHLIGLALRSARTAGEPQRRPARLRAGVVTGAALVAIAGVASPALAGGLVPPGSFTEVPGYWRDASAWLDRNLDEEQVLVVPGARFPQYLWGRPSDEITQALLHSRWGVRNAIPLTPPATIRLLDAIEEVVSSGSGSPGLADLLTRSGVRYLLVRSDLNYGRAQATEPIITRQALARSPGLKPVATFGPTVGGGGLPGVFIDDGLDVRVPALEVWRVDGVVKPVSAYDASSLTTVVGGPESLLAAASAGKLSDGPTVLAGDRPDDLGAGPVVMTDGMRRREVAFGMAADRASATLEAGDDGRLDAPARDYLPEWGDSQDTVVRYEGIRSVRASTAYSEADPLVGARPAHQPFAALDGNPATSWRSAPGAGSAGQWLEVELPQRRVISSVGLTLDQGTDSLPTQVTIAAGLNEPVTRELFGTTVTIPLPGDLPADKIRITVDEVRDVRLGYGGVGFTEVSIPGVVAQRTLAVPASPVANRAAAMVFSAAPSTPACYFASGRPYCSGGKARASEDGGYIDRSVQAPATARYTVSVRARPKAGPALNALLDPSGAASVTRGIVPSVTASSSGVPDPAARPGVVADGDAGTTWFASDEDKSPWLRLGFLKPRQVNGIRVRLADGVAASRAWQVTVLGDNGVRTGYLDEGGSLRFEPPLRTGAITVLFASALPSRSLDPYRDTSRELPIGVSELTVLDDPPAQRADMDRPVYLKCGSGPTVSVDGARRTTELVASRRDLLEMREVGARLCGPAAATPVPVTEGPTRVVAVASSAADPVRLNLTPLRGPESGQGAGESETQASTESPVRVDEWSSTMRKLHLDASPTQRVLAMRENTNPGWEATLAGQTLRPLIVDGWQQGWIVPPGPGGEVTLKFGPDQTFGIALGAGAVLLTGVAVAAVIPSRQLAPAVVLPGRRRRRWLIPPLVGGAALLLIGGVTAAGLAALGLAVVVTSRALRPHLDTRDRQWLRGVVGWARFLLPVVLFALAGWFAVTQESPHTAALPQLAAVAAGVALWLSVLFPGGRRRRR</sequence>
<keyword evidence="5" id="KW-1185">Reference proteome</keyword>
<dbReference type="InterPro" id="IPR021798">
    <property type="entry name" value="AftD_N"/>
</dbReference>
<accession>A0ABS2A4K1</accession>
<feature type="transmembrane region" description="Helical" evidence="2">
    <location>
        <begin position="1351"/>
        <end position="1372"/>
    </location>
</feature>
<feature type="transmembrane region" description="Helical" evidence="2">
    <location>
        <begin position="80"/>
        <end position="98"/>
    </location>
</feature>
<keyword evidence="2" id="KW-0812">Transmembrane</keyword>
<dbReference type="Gene3D" id="2.60.120.260">
    <property type="entry name" value="Galactose-binding domain-like"/>
    <property type="match status" value="1"/>
</dbReference>
<dbReference type="Pfam" id="PF24607">
    <property type="entry name" value="CBM_AftD"/>
    <property type="match status" value="2"/>
</dbReference>
<evidence type="ECO:0000313" key="5">
    <source>
        <dbReference type="Proteomes" id="UP000632138"/>
    </source>
</evidence>
<dbReference type="EMBL" id="JAENHP010000001">
    <property type="protein sequence ID" value="MBM2614770.1"/>
    <property type="molecule type" value="Genomic_DNA"/>
</dbReference>
<feature type="transmembrane region" description="Helical" evidence="2">
    <location>
        <begin position="293"/>
        <end position="315"/>
    </location>
</feature>
<evidence type="ECO:0000259" key="3">
    <source>
        <dbReference type="PROSITE" id="PS50022"/>
    </source>
</evidence>
<feature type="transmembrane region" description="Helical" evidence="2">
    <location>
        <begin position="375"/>
        <end position="393"/>
    </location>
</feature>
<dbReference type="InterPro" id="IPR008979">
    <property type="entry name" value="Galactose-bd-like_sf"/>
</dbReference>
<dbReference type="InterPro" id="IPR000421">
    <property type="entry name" value="FA58C"/>
</dbReference>
<feature type="transmembrane region" description="Helical" evidence="2">
    <location>
        <begin position="1384"/>
        <end position="1403"/>
    </location>
</feature>
<dbReference type="Pfam" id="PF11847">
    <property type="entry name" value="GT-C_AftD"/>
    <property type="match status" value="1"/>
</dbReference>
<feature type="transmembrane region" description="Helical" evidence="2">
    <location>
        <begin position="104"/>
        <end position="121"/>
    </location>
</feature>
<feature type="domain" description="F5/8 type C" evidence="3">
    <location>
        <begin position="931"/>
        <end position="1000"/>
    </location>
</feature>
<dbReference type="Proteomes" id="UP000632138">
    <property type="component" value="Unassembled WGS sequence"/>
</dbReference>
<gene>
    <name evidence="4" type="ORF">JIG36_04270</name>
</gene>
<evidence type="ECO:0000256" key="1">
    <source>
        <dbReference type="SAM" id="MobiDB-lite"/>
    </source>
</evidence>
<feature type="transmembrane region" description="Helical" evidence="2">
    <location>
        <begin position="327"/>
        <end position="352"/>
    </location>
</feature>
<proteinExistence type="predicted"/>
<feature type="transmembrane region" description="Helical" evidence="2">
    <location>
        <begin position="220"/>
        <end position="241"/>
    </location>
</feature>